<dbReference type="PATRIC" id="fig|1095750.3.peg.117"/>
<reference evidence="1 2" key="1">
    <citation type="submission" date="2012-03" db="EMBL/GenBank/DDBJ databases">
        <authorList>
            <person name="Durkin A.S."/>
            <person name="McCorrison J."/>
            <person name="Torralba M."/>
            <person name="Gillis M."/>
            <person name="Methe B."/>
            <person name="Sutton G."/>
            <person name="Nelson K.E."/>
        </authorList>
    </citation>
    <scope>NUCLEOTIDE SEQUENCE [LARGE SCALE GENOMIC DNA]</scope>
    <source>
        <strain evidence="1 2">F0468</strain>
    </source>
</reference>
<evidence type="ECO:0000313" key="1">
    <source>
        <dbReference type="EMBL" id="EIC97140.1"/>
    </source>
</evidence>
<keyword evidence="2" id="KW-1185">Reference proteome</keyword>
<comment type="caution">
    <text evidence="1">The sequence shown here is derived from an EMBL/GenBank/DDBJ whole genome shotgun (WGS) entry which is preliminary data.</text>
</comment>
<proteinExistence type="predicted"/>
<protein>
    <submittedName>
        <fullName evidence="1">Uncharacterized protein</fullName>
    </submittedName>
</protein>
<organism evidence="1 2">
    <name type="scientific">Lachnoanaerobaculum saburreum F0468</name>
    <dbReference type="NCBI Taxonomy" id="1095750"/>
    <lineage>
        <taxon>Bacteria</taxon>
        <taxon>Bacillati</taxon>
        <taxon>Bacillota</taxon>
        <taxon>Clostridia</taxon>
        <taxon>Lachnospirales</taxon>
        <taxon>Lachnospiraceae</taxon>
        <taxon>Lachnoanaerobaculum</taxon>
    </lineage>
</organism>
<dbReference type="AlphaFoldDB" id="I0RBT2"/>
<sequence length="100" mass="11636">MAEYMITRASIINRCNSDGKEHFLFTDKERPCKEALLKYVKDNEGKTCSRYFIEIDSIEAVDNLGTQYGVDVLVTRNLDFDNIISLVLYDEEIDQELYLL</sequence>
<accession>I0RBT2</accession>
<dbReference type="OrthoDB" id="2058803at2"/>
<dbReference type="Proteomes" id="UP000005039">
    <property type="component" value="Unassembled WGS sequence"/>
</dbReference>
<name>I0RBT2_9FIRM</name>
<gene>
    <name evidence="1" type="ORF">HMPREF9970_1074</name>
</gene>
<evidence type="ECO:0000313" key="2">
    <source>
        <dbReference type="Proteomes" id="UP000005039"/>
    </source>
</evidence>
<dbReference type="RefSeq" id="WP_008752832.1">
    <property type="nucleotide sequence ID" value="NZ_AJGH01000006.1"/>
</dbReference>
<dbReference type="EMBL" id="AJGH01000006">
    <property type="protein sequence ID" value="EIC97140.1"/>
    <property type="molecule type" value="Genomic_DNA"/>
</dbReference>